<evidence type="ECO:0008006" key="4">
    <source>
        <dbReference type="Google" id="ProtNLM"/>
    </source>
</evidence>
<feature type="transmembrane region" description="Helical" evidence="1">
    <location>
        <begin position="93"/>
        <end position="117"/>
    </location>
</feature>
<dbReference type="Proteomes" id="UP001300745">
    <property type="component" value="Unassembled WGS sequence"/>
</dbReference>
<evidence type="ECO:0000256" key="1">
    <source>
        <dbReference type="SAM" id="Phobius"/>
    </source>
</evidence>
<name>A0ABT3S9W2_9MYCO</name>
<feature type="transmembrane region" description="Helical" evidence="1">
    <location>
        <begin position="18"/>
        <end position="36"/>
    </location>
</feature>
<dbReference type="RefSeq" id="WP_265995961.1">
    <property type="nucleotide sequence ID" value="NZ_JAPJDN010000004.1"/>
</dbReference>
<organism evidence="2 3">
    <name type="scientific">Mycobacterium pinniadriaticum</name>
    <dbReference type="NCBI Taxonomy" id="2994102"/>
    <lineage>
        <taxon>Bacteria</taxon>
        <taxon>Bacillati</taxon>
        <taxon>Actinomycetota</taxon>
        <taxon>Actinomycetes</taxon>
        <taxon>Mycobacteriales</taxon>
        <taxon>Mycobacteriaceae</taxon>
        <taxon>Mycobacterium</taxon>
    </lineage>
</organism>
<dbReference type="EMBL" id="JAPJDO010000004">
    <property type="protein sequence ID" value="MCX2936300.1"/>
    <property type="molecule type" value="Genomic_DNA"/>
</dbReference>
<proteinExistence type="predicted"/>
<keyword evidence="1" id="KW-1133">Transmembrane helix</keyword>
<feature type="transmembrane region" description="Helical" evidence="1">
    <location>
        <begin position="61"/>
        <end position="81"/>
    </location>
</feature>
<keyword evidence="3" id="KW-1185">Reference proteome</keyword>
<protein>
    <recommendedName>
        <fullName evidence="4">DUF4386 domain-containing protein</fullName>
    </recommendedName>
</protein>
<accession>A0ABT3S9W2</accession>
<keyword evidence="1" id="KW-0472">Membrane</keyword>
<keyword evidence="1" id="KW-0812">Transmembrane</keyword>
<evidence type="ECO:0000313" key="3">
    <source>
        <dbReference type="Proteomes" id="UP001300745"/>
    </source>
</evidence>
<gene>
    <name evidence="2" type="ORF">ORI27_06305</name>
</gene>
<sequence length="240" mass="27040">MMSPGANLRVLQRASWSGFVYIAFLMIGILPLARFFPSQPPGWGAEQIAGIYQHHASRIKLGMVLVLIGSMFYVPWTAILAKLISGVEGRIGLLTMCQLIAGTTNVLLTAYPAGWWLTAAFRGERSPDLVLLLNDIAWLQFLGVIAPFYFVVLTLIYASFADSDPDPLIPRWVGWFNVLFMLDLIPLSFIFFFKSGPLAWNGLFGFYLPFVTFWIWFFVMTYTIRKALPRLADIGEGGRR</sequence>
<comment type="caution">
    <text evidence="2">The sequence shown here is derived from an EMBL/GenBank/DDBJ whole genome shotgun (WGS) entry which is preliminary data.</text>
</comment>
<evidence type="ECO:0000313" key="2">
    <source>
        <dbReference type="EMBL" id="MCX2936300.1"/>
    </source>
</evidence>
<feature type="transmembrane region" description="Helical" evidence="1">
    <location>
        <begin position="137"/>
        <end position="160"/>
    </location>
</feature>
<feature type="transmembrane region" description="Helical" evidence="1">
    <location>
        <begin position="172"/>
        <end position="192"/>
    </location>
</feature>
<reference evidence="2 3" key="1">
    <citation type="submission" date="2022-11" db="EMBL/GenBank/DDBJ databases">
        <title>Mycobacterium sp. nov.</title>
        <authorList>
            <person name="Papic B."/>
            <person name="Spicic S."/>
            <person name="Duvnjak S."/>
        </authorList>
    </citation>
    <scope>NUCLEOTIDE SEQUENCE [LARGE SCALE GENOMIC DNA]</scope>
    <source>
        <strain evidence="2 3">CVI_P4</strain>
    </source>
</reference>
<feature type="transmembrane region" description="Helical" evidence="1">
    <location>
        <begin position="204"/>
        <end position="224"/>
    </location>
</feature>